<protein>
    <submittedName>
        <fullName evidence="2">Glucose/arabinose dehydrogenase</fullName>
    </submittedName>
</protein>
<dbReference type="GO" id="GO:0005975">
    <property type="term" value="P:carbohydrate metabolic process"/>
    <property type="evidence" value="ECO:0007669"/>
    <property type="project" value="UniProtKB-ARBA"/>
</dbReference>
<feature type="domain" description="PKD" evidence="1">
    <location>
        <begin position="460"/>
        <end position="546"/>
    </location>
</feature>
<gene>
    <name evidence="2" type="ORF">F4553_005502</name>
</gene>
<dbReference type="Pfam" id="PF07995">
    <property type="entry name" value="GSDH"/>
    <property type="match status" value="2"/>
</dbReference>
<dbReference type="AlphaFoldDB" id="A0A841BX46"/>
<evidence type="ECO:0000313" key="2">
    <source>
        <dbReference type="EMBL" id="MBB5872068.1"/>
    </source>
</evidence>
<accession>A0A841BX46</accession>
<dbReference type="Gene3D" id="2.120.10.30">
    <property type="entry name" value="TolB, C-terminal domain"/>
    <property type="match status" value="1"/>
</dbReference>
<organism evidence="2 3">
    <name type="scientific">Allocatelliglobosispora scoriae</name>
    <dbReference type="NCBI Taxonomy" id="643052"/>
    <lineage>
        <taxon>Bacteria</taxon>
        <taxon>Bacillati</taxon>
        <taxon>Actinomycetota</taxon>
        <taxon>Actinomycetes</taxon>
        <taxon>Micromonosporales</taxon>
        <taxon>Micromonosporaceae</taxon>
        <taxon>Allocatelliglobosispora</taxon>
    </lineage>
</organism>
<dbReference type="RefSeq" id="WP_184841401.1">
    <property type="nucleotide sequence ID" value="NZ_JACHMN010000003.1"/>
</dbReference>
<dbReference type="InterPro" id="IPR022409">
    <property type="entry name" value="PKD/Chitinase_dom"/>
</dbReference>
<name>A0A841BX46_9ACTN</name>
<dbReference type="SUPFAM" id="SSF50952">
    <property type="entry name" value="Soluble quinoprotein glucose dehydrogenase"/>
    <property type="match status" value="1"/>
</dbReference>
<dbReference type="PROSITE" id="PS50093">
    <property type="entry name" value="PKD"/>
    <property type="match status" value="1"/>
</dbReference>
<reference evidence="2 3" key="1">
    <citation type="submission" date="2020-08" db="EMBL/GenBank/DDBJ databases">
        <title>Sequencing the genomes of 1000 actinobacteria strains.</title>
        <authorList>
            <person name="Klenk H.-P."/>
        </authorList>
    </citation>
    <scope>NUCLEOTIDE SEQUENCE [LARGE SCALE GENOMIC DNA]</scope>
    <source>
        <strain evidence="2 3">DSM 45362</strain>
    </source>
</reference>
<dbReference type="CDD" id="cd00146">
    <property type="entry name" value="PKD"/>
    <property type="match status" value="1"/>
</dbReference>
<dbReference type="Proteomes" id="UP000587527">
    <property type="component" value="Unassembled WGS sequence"/>
</dbReference>
<keyword evidence="3" id="KW-1185">Reference proteome</keyword>
<dbReference type="SMART" id="SM00089">
    <property type="entry name" value="PKD"/>
    <property type="match status" value="1"/>
</dbReference>
<dbReference type="Pfam" id="PF18911">
    <property type="entry name" value="PKD_4"/>
    <property type="match status" value="1"/>
</dbReference>
<dbReference type="InterPro" id="IPR011041">
    <property type="entry name" value="Quinoprot_gluc/sorb_DH_b-prop"/>
</dbReference>
<evidence type="ECO:0000259" key="1">
    <source>
        <dbReference type="PROSITE" id="PS50093"/>
    </source>
</evidence>
<dbReference type="InterPro" id="IPR035986">
    <property type="entry name" value="PKD_dom_sf"/>
</dbReference>
<dbReference type="SUPFAM" id="SSF49299">
    <property type="entry name" value="PKD domain"/>
    <property type="match status" value="1"/>
</dbReference>
<dbReference type="PANTHER" id="PTHR19328:SF13">
    <property type="entry name" value="HIPL1 PROTEIN"/>
    <property type="match status" value="1"/>
</dbReference>
<dbReference type="PANTHER" id="PTHR19328">
    <property type="entry name" value="HEDGEHOG-INTERACTING PROTEIN"/>
    <property type="match status" value="1"/>
</dbReference>
<dbReference type="Gene3D" id="2.60.40.10">
    <property type="entry name" value="Immunoglobulins"/>
    <property type="match status" value="1"/>
</dbReference>
<proteinExistence type="predicted"/>
<sequence length="783" mass="83484">MAILGLGVLCPLQTATADAAPEQPRFQEQIVFQGLTKPTNFEFAPAAGDSRIFVTEKAGLVKEFDNLADATPTIVADLRSDTHDQWDRGMTGLAIAPNFPADPYIYVAYTYGVPLGGGPVRDDLCTGLTPSAGKCTVSARLSRLKINPATNVMVGAQEVLINDWCTQFPSHSIGDLKFGPDGYLYVSAGEGGSFTGSDWGQLTPGGPVNPCGDPVNEGGSLRSQDMMTPGDPTTLDGAVLRLNPVPGAPAAPGNPVTTGDANAKRIIAYGFRNPYHFTFRPGTSELWVGDVGYATWEEINRIPDPTASPGNFGWPCYEGNDVNYGFANADLGICRTLYDVGNPLRPYYTYNHNQDIDGSDAKCRVGGDSISGLAFAPKTGGSYPVQYKGALFFADYARSCIFAMLPDTAGGLPSPGNVELFTTGIFATDLNFGPDGELYIADYFGGAIRRYRYFEHNAPPEAVLNASITSGGAPLVVDFDATRSTDIDPADAGGLKYAWDFDSNGTVDATTPTARYTYTATGNYTAKLTVTDTLQVTDAETVAIHVGNDLPTAYIDSPAPGFTWAVGQPITFTGHAVDQGVVGNLPGTSLSWELNLEHCVTIEECHTHTLVHSRADGEAEEGTWPRAASVTLEAAPDHAYPSYLEIVLDAVDASGNHSIVKRRLFPKTVTMTFVSSRSGIPLTVAGVTQVAPFMRTFIQGSQLTVSAPGSYTYITSRRLLELTFVRWSNGMERTSVITAPATAMKSYVATYSSTQGRRTTAWSPGSAVQPGLRGRIPARLGIN</sequence>
<dbReference type="InterPro" id="IPR012938">
    <property type="entry name" value="Glc/Sorbosone_DH"/>
</dbReference>
<dbReference type="InterPro" id="IPR013783">
    <property type="entry name" value="Ig-like_fold"/>
</dbReference>
<dbReference type="InterPro" id="IPR000601">
    <property type="entry name" value="PKD_dom"/>
</dbReference>
<comment type="caution">
    <text evidence="2">The sequence shown here is derived from an EMBL/GenBank/DDBJ whole genome shotgun (WGS) entry which is preliminary data.</text>
</comment>
<dbReference type="EMBL" id="JACHMN010000003">
    <property type="protein sequence ID" value="MBB5872068.1"/>
    <property type="molecule type" value="Genomic_DNA"/>
</dbReference>
<evidence type="ECO:0000313" key="3">
    <source>
        <dbReference type="Proteomes" id="UP000587527"/>
    </source>
</evidence>
<dbReference type="InterPro" id="IPR011042">
    <property type="entry name" value="6-blade_b-propeller_TolB-like"/>
</dbReference>